<protein>
    <submittedName>
        <fullName evidence="8">Long-chain fatty acid transport protein</fullName>
    </submittedName>
    <submittedName>
        <fullName evidence="9">Outer membrane protein NMB0088</fullName>
    </submittedName>
</protein>
<keyword evidence="3" id="KW-1134">Transmembrane beta strand</keyword>
<dbReference type="AlphaFoldDB" id="A0A2X2Z9W8"/>
<comment type="similarity">
    <text evidence="2">Belongs to the OmpP1/FadL family.</text>
</comment>
<evidence type="ECO:0000256" key="7">
    <source>
        <dbReference type="ARBA" id="ARBA00023237"/>
    </source>
</evidence>
<dbReference type="EMBL" id="UAWB01000014">
    <property type="protein sequence ID" value="SQB47250.1"/>
    <property type="molecule type" value="Genomic_DNA"/>
</dbReference>
<accession>A0A2X2Z9W8</accession>
<dbReference type="OrthoDB" id="9922at2"/>
<dbReference type="PANTHER" id="PTHR35093:SF8">
    <property type="entry name" value="OUTER MEMBRANE PROTEIN NMB0088-RELATED"/>
    <property type="match status" value="1"/>
</dbReference>
<evidence type="ECO:0000256" key="4">
    <source>
        <dbReference type="ARBA" id="ARBA00022692"/>
    </source>
</evidence>
<dbReference type="Proteomes" id="UP000251670">
    <property type="component" value="Unassembled WGS sequence"/>
</dbReference>
<evidence type="ECO:0000313" key="11">
    <source>
        <dbReference type="Proteomes" id="UP000251670"/>
    </source>
</evidence>
<dbReference type="STRING" id="445960.SAMN05421542_1519"/>
<comment type="subcellular location">
    <subcellularLocation>
        <location evidence="1">Cell outer membrane</location>
        <topology evidence="1">Multi-pass membrane protein</topology>
    </subcellularLocation>
</comment>
<proteinExistence type="inferred from homology"/>
<dbReference type="GO" id="GO:0015483">
    <property type="term" value="F:long-chain fatty acid transporting porin activity"/>
    <property type="evidence" value="ECO:0007669"/>
    <property type="project" value="TreeGrafter"/>
</dbReference>
<evidence type="ECO:0000256" key="3">
    <source>
        <dbReference type="ARBA" id="ARBA00022452"/>
    </source>
</evidence>
<keyword evidence="10" id="KW-1185">Reference proteome</keyword>
<evidence type="ECO:0000313" key="10">
    <source>
        <dbReference type="Proteomes" id="UP000199426"/>
    </source>
</evidence>
<organism evidence="9 11">
    <name type="scientific">Chryseobacterium jejuense</name>
    <dbReference type="NCBI Taxonomy" id="445960"/>
    <lineage>
        <taxon>Bacteria</taxon>
        <taxon>Pseudomonadati</taxon>
        <taxon>Bacteroidota</taxon>
        <taxon>Flavobacteriia</taxon>
        <taxon>Flavobacteriales</taxon>
        <taxon>Weeksellaceae</taxon>
        <taxon>Chryseobacterium group</taxon>
        <taxon>Chryseobacterium</taxon>
    </lineage>
</organism>
<dbReference type="SUPFAM" id="SSF56935">
    <property type="entry name" value="Porins"/>
    <property type="match status" value="1"/>
</dbReference>
<keyword evidence="5" id="KW-0732">Signal</keyword>
<sequence length="413" mass="45492">MKKILVSTALLAGVLSYAGGFRVSLQGVKQLAMAHTSAHAEDASVAFFNPAGMSFIPSKLSVVAGGFGASNKVTFQNLNTLQSTETDNPLGTPFYAAITYKPIEKLSVGLSVSTPFGSTIQWPENWEGKEMVQKLELKSFYFQPMVSVKLAPWLAFGASYIYARGVVNWDKAVTQFGGQVNIKDEKATGHGYGFGFYFRPDPKLDVSIAYRSPVDMKAKNGVATFKFPTQTPYSLLKLNAAGQDGFTAELPLVEEYTIGLTYKVTPKWQISADFNYHGWERYSKLTLDFDNAPLAPNNPGDPTLVVSPKNFKNSKTFRLGTQYAFTNMIYGRLGAYYDESPYTNENFIPETPSFDTYVITGGVGFKLKQFGIDIAGGYAMPQYRNVNNANLGFYGQAKARAFYFGLGLSYNPF</sequence>
<keyword evidence="7" id="KW-0998">Cell outer membrane</keyword>
<dbReference type="EMBL" id="FNEG01000002">
    <property type="protein sequence ID" value="SDI62407.1"/>
    <property type="molecule type" value="Genomic_DNA"/>
</dbReference>
<keyword evidence="4" id="KW-0812">Transmembrane</keyword>
<evidence type="ECO:0000256" key="2">
    <source>
        <dbReference type="ARBA" id="ARBA00008163"/>
    </source>
</evidence>
<dbReference type="GO" id="GO:0009279">
    <property type="term" value="C:cell outer membrane"/>
    <property type="evidence" value="ECO:0007669"/>
    <property type="project" value="UniProtKB-SubCell"/>
</dbReference>
<evidence type="ECO:0000313" key="9">
    <source>
        <dbReference type="EMBL" id="SQB47250.1"/>
    </source>
</evidence>
<reference evidence="9 11" key="2">
    <citation type="submission" date="2018-06" db="EMBL/GenBank/DDBJ databases">
        <authorList>
            <consortium name="Pathogen Informatics"/>
            <person name="Doyle S."/>
        </authorList>
    </citation>
    <scope>NUCLEOTIDE SEQUENCE [LARGE SCALE GENOMIC DNA]</scope>
    <source>
        <strain evidence="9 11">NCTC13492</strain>
    </source>
</reference>
<dbReference type="Gene3D" id="2.40.160.60">
    <property type="entry name" value="Outer membrane protein transport protein (OMPP1/FadL/TodX)"/>
    <property type="match status" value="1"/>
</dbReference>
<name>A0A2X2Z9W8_CHRJE</name>
<dbReference type="Proteomes" id="UP000199426">
    <property type="component" value="Unassembled WGS sequence"/>
</dbReference>
<dbReference type="InterPro" id="IPR005017">
    <property type="entry name" value="OMPP1/FadL/TodX"/>
</dbReference>
<dbReference type="Pfam" id="PF03349">
    <property type="entry name" value="Toluene_X"/>
    <property type="match status" value="1"/>
</dbReference>
<reference evidence="8 10" key="1">
    <citation type="submission" date="2016-10" db="EMBL/GenBank/DDBJ databases">
        <authorList>
            <person name="Varghese N."/>
            <person name="Submissions S."/>
        </authorList>
    </citation>
    <scope>NUCLEOTIDE SEQUENCE [LARGE SCALE GENOMIC DNA]</scope>
    <source>
        <strain evidence="8 10">DSM 19299</strain>
    </source>
</reference>
<evidence type="ECO:0000256" key="6">
    <source>
        <dbReference type="ARBA" id="ARBA00023136"/>
    </source>
</evidence>
<dbReference type="PANTHER" id="PTHR35093">
    <property type="entry name" value="OUTER MEMBRANE PROTEIN NMB0088-RELATED"/>
    <property type="match status" value="1"/>
</dbReference>
<evidence type="ECO:0000256" key="5">
    <source>
        <dbReference type="ARBA" id="ARBA00022729"/>
    </source>
</evidence>
<dbReference type="RefSeq" id="WP_089735110.1">
    <property type="nucleotide sequence ID" value="NZ_FNEG01000002.1"/>
</dbReference>
<evidence type="ECO:0000313" key="8">
    <source>
        <dbReference type="EMBL" id="SDI62407.1"/>
    </source>
</evidence>
<evidence type="ECO:0000256" key="1">
    <source>
        <dbReference type="ARBA" id="ARBA00004571"/>
    </source>
</evidence>
<gene>
    <name evidence="9" type="ORF">NCTC13492_04329</name>
    <name evidence="8" type="ORF">SAMN05421542_1519</name>
</gene>
<keyword evidence="6" id="KW-0472">Membrane</keyword>